<dbReference type="OrthoDB" id="9800334at2"/>
<accession>A0A2Y8ZK58</accession>
<dbReference type="Pfam" id="PF02607">
    <property type="entry name" value="B12-binding_2"/>
    <property type="match status" value="1"/>
</dbReference>
<dbReference type="Gene3D" id="3.40.50.280">
    <property type="entry name" value="Cobalamin-binding domain"/>
    <property type="match status" value="1"/>
</dbReference>
<dbReference type="InterPro" id="IPR036594">
    <property type="entry name" value="Meth_synthase_dom"/>
</dbReference>
<evidence type="ECO:0000259" key="1">
    <source>
        <dbReference type="Pfam" id="PF02607"/>
    </source>
</evidence>
<sequence>MGPAVHDSSDNAAAVLQGREEIFDAILGLDADTMRQLILGFQASGGTDLVVADVLIPVLRRVGDMWASGQLSVLHEHHASRIVRSVMAEFRRPATQIEVQVPVVMACPPGELHDLPSHLFSLMLLERGLTPVVLGADTPWKATAAAVRSCSARACVLSGMKPAGLRHRSAVVKLLAQSAPVLVAGPLGERTSIPGVIALPANWRLAGDQVLAAATRATSPATVGAS</sequence>
<dbReference type="AlphaFoldDB" id="A0A2Y8ZK58"/>
<name>A0A2Y8ZK58_9MICO</name>
<reference evidence="3" key="1">
    <citation type="submission" date="2016-10" db="EMBL/GenBank/DDBJ databases">
        <authorList>
            <person name="Varghese N."/>
            <person name="Submissions S."/>
        </authorList>
    </citation>
    <scope>NUCLEOTIDE SEQUENCE [LARGE SCALE GENOMIC DNA]</scope>
    <source>
        <strain evidence="3">DSM 22951</strain>
    </source>
</reference>
<dbReference type="Proteomes" id="UP000250028">
    <property type="component" value="Unassembled WGS sequence"/>
</dbReference>
<dbReference type="Gene3D" id="1.10.1240.10">
    <property type="entry name" value="Methionine synthase domain"/>
    <property type="match status" value="1"/>
</dbReference>
<protein>
    <submittedName>
        <fullName evidence="2">Methanogenic corrinoid protein MtbC1</fullName>
    </submittedName>
</protein>
<dbReference type="InterPro" id="IPR003759">
    <property type="entry name" value="Cbl-bd_cap"/>
</dbReference>
<evidence type="ECO:0000313" key="2">
    <source>
        <dbReference type="EMBL" id="SSA32770.1"/>
    </source>
</evidence>
<keyword evidence="3" id="KW-1185">Reference proteome</keyword>
<dbReference type="GO" id="GO:0046872">
    <property type="term" value="F:metal ion binding"/>
    <property type="evidence" value="ECO:0007669"/>
    <property type="project" value="InterPro"/>
</dbReference>
<feature type="domain" description="B12-binding N-terminal" evidence="1">
    <location>
        <begin position="20"/>
        <end position="88"/>
    </location>
</feature>
<proteinExistence type="predicted"/>
<gene>
    <name evidence="2" type="ORF">SAMN04489750_0034</name>
</gene>
<organism evidence="2 3">
    <name type="scientific">Branchiibius hedensis</name>
    <dbReference type="NCBI Taxonomy" id="672460"/>
    <lineage>
        <taxon>Bacteria</taxon>
        <taxon>Bacillati</taxon>
        <taxon>Actinomycetota</taxon>
        <taxon>Actinomycetes</taxon>
        <taxon>Micrococcales</taxon>
        <taxon>Dermacoccaceae</taxon>
        <taxon>Branchiibius</taxon>
    </lineage>
</organism>
<dbReference type="SUPFAM" id="SSF52242">
    <property type="entry name" value="Cobalamin (vitamin B12)-binding domain"/>
    <property type="match status" value="1"/>
</dbReference>
<evidence type="ECO:0000313" key="3">
    <source>
        <dbReference type="Proteomes" id="UP000250028"/>
    </source>
</evidence>
<dbReference type="GO" id="GO:0031419">
    <property type="term" value="F:cobalamin binding"/>
    <property type="evidence" value="ECO:0007669"/>
    <property type="project" value="InterPro"/>
</dbReference>
<dbReference type="EMBL" id="UESZ01000001">
    <property type="protein sequence ID" value="SSA32770.1"/>
    <property type="molecule type" value="Genomic_DNA"/>
</dbReference>
<dbReference type="InterPro" id="IPR036724">
    <property type="entry name" value="Cobalamin-bd_sf"/>
</dbReference>